<comment type="similarity">
    <text evidence="1 9">Belongs to the universal ribosomal protein uL11 family.</text>
</comment>
<evidence type="ECO:0000259" key="10">
    <source>
        <dbReference type="Pfam" id="PF00298"/>
    </source>
</evidence>
<dbReference type="GO" id="GO:0003735">
    <property type="term" value="F:structural constituent of ribosome"/>
    <property type="evidence" value="ECO:0007669"/>
    <property type="project" value="InterPro"/>
</dbReference>
<evidence type="ECO:0000256" key="2">
    <source>
        <dbReference type="ARBA" id="ARBA00022730"/>
    </source>
</evidence>
<evidence type="ECO:0000256" key="9">
    <source>
        <dbReference type="RuleBase" id="RU003978"/>
    </source>
</evidence>
<dbReference type="InterPro" id="IPR020784">
    <property type="entry name" value="Ribosomal_uL11_N"/>
</dbReference>
<keyword evidence="13" id="KW-1185">Reference proteome</keyword>
<accession>A0A9W7JKX8</accession>
<evidence type="ECO:0000256" key="4">
    <source>
        <dbReference type="ARBA" id="ARBA00022980"/>
    </source>
</evidence>
<dbReference type="Proteomes" id="UP001165190">
    <property type="component" value="Unassembled WGS sequence"/>
</dbReference>
<organism evidence="12 13">
    <name type="scientific">Hibiscus trionum</name>
    <name type="common">Flower of an hour</name>
    <dbReference type="NCBI Taxonomy" id="183268"/>
    <lineage>
        <taxon>Eukaryota</taxon>
        <taxon>Viridiplantae</taxon>
        <taxon>Streptophyta</taxon>
        <taxon>Embryophyta</taxon>
        <taxon>Tracheophyta</taxon>
        <taxon>Spermatophyta</taxon>
        <taxon>Magnoliopsida</taxon>
        <taxon>eudicotyledons</taxon>
        <taxon>Gunneridae</taxon>
        <taxon>Pentapetalae</taxon>
        <taxon>rosids</taxon>
        <taxon>malvids</taxon>
        <taxon>Malvales</taxon>
        <taxon>Malvaceae</taxon>
        <taxon>Malvoideae</taxon>
        <taxon>Hibiscus</taxon>
    </lineage>
</organism>
<reference evidence="12" key="1">
    <citation type="submission" date="2023-05" db="EMBL/GenBank/DDBJ databases">
        <title>Genome and transcriptome analyses reveal genes involved in the formation of fine ridges on petal epidermal cells in Hibiscus trionum.</title>
        <authorList>
            <person name="Koshimizu S."/>
            <person name="Masuda S."/>
            <person name="Ishii T."/>
            <person name="Shirasu K."/>
            <person name="Hoshino A."/>
            <person name="Arita M."/>
        </authorList>
    </citation>
    <scope>NUCLEOTIDE SEQUENCE</scope>
    <source>
        <strain evidence="12">Hamamatsu line</strain>
    </source>
</reference>
<dbReference type="FunFam" id="3.30.1550.10:FF:000001">
    <property type="entry name" value="50S ribosomal protein L11"/>
    <property type="match status" value="1"/>
</dbReference>
<dbReference type="InterPro" id="IPR036796">
    <property type="entry name" value="Ribosomal_uL11_N_sf"/>
</dbReference>
<feature type="domain" description="Large ribosomal subunit protein uL11 C-terminal" evidence="10">
    <location>
        <begin position="145"/>
        <end position="213"/>
    </location>
</feature>
<dbReference type="GO" id="GO:0006412">
    <property type="term" value="P:translation"/>
    <property type="evidence" value="ECO:0007669"/>
    <property type="project" value="InterPro"/>
</dbReference>
<evidence type="ECO:0000256" key="6">
    <source>
        <dbReference type="ARBA" id="ARBA00035540"/>
    </source>
</evidence>
<name>A0A9W7JKX8_HIBTR</name>
<gene>
    <name evidence="12" type="ORF">HRI_005169000</name>
</gene>
<keyword evidence="2" id="KW-0699">rRNA-binding</keyword>
<dbReference type="PANTHER" id="PTHR11661">
    <property type="entry name" value="60S RIBOSOMAL PROTEIN L12"/>
    <property type="match status" value="1"/>
</dbReference>
<evidence type="ECO:0000313" key="12">
    <source>
        <dbReference type="EMBL" id="GMJ14998.1"/>
    </source>
</evidence>
<dbReference type="GO" id="GO:0070180">
    <property type="term" value="F:large ribosomal subunit rRNA binding"/>
    <property type="evidence" value="ECO:0007669"/>
    <property type="project" value="TreeGrafter"/>
</dbReference>
<dbReference type="InterPro" id="IPR000911">
    <property type="entry name" value="Ribosomal_uL11"/>
</dbReference>
<keyword evidence="5 9" id="KW-0687">Ribonucleoprotein</keyword>
<dbReference type="InterPro" id="IPR020783">
    <property type="entry name" value="Ribosomal_uL11_C"/>
</dbReference>
<dbReference type="OrthoDB" id="1091498at2759"/>
<dbReference type="SUPFAM" id="SSF54747">
    <property type="entry name" value="Ribosomal L11/L12e N-terminal domain"/>
    <property type="match status" value="1"/>
</dbReference>
<protein>
    <recommendedName>
        <fullName evidence="7">Large ribosomal subunit protein uL11c</fullName>
    </recommendedName>
    <alternativeName>
        <fullName evidence="6">50S ribosomal protein L11, chloroplastic</fullName>
    </alternativeName>
    <alternativeName>
        <fullName evidence="8">CL11</fullName>
    </alternativeName>
</protein>
<dbReference type="Pfam" id="PF03946">
    <property type="entry name" value="Ribosomal_L11_N"/>
    <property type="match status" value="1"/>
</dbReference>
<dbReference type="AlphaFoldDB" id="A0A9W7JKX8"/>
<dbReference type="InterPro" id="IPR006519">
    <property type="entry name" value="Ribosomal_uL11_bac-typ"/>
</dbReference>
<evidence type="ECO:0000256" key="3">
    <source>
        <dbReference type="ARBA" id="ARBA00022884"/>
    </source>
</evidence>
<dbReference type="HAMAP" id="MF_00736">
    <property type="entry name" value="Ribosomal_uL11"/>
    <property type="match status" value="1"/>
</dbReference>
<proteinExistence type="inferred from homology"/>
<dbReference type="NCBIfam" id="TIGR01632">
    <property type="entry name" value="L11_bact"/>
    <property type="match status" value="1"/>
</dbReference>
<evidence type="ECO:0000313" key="13">
    <source>
        <dbReference type="Proteomes" id="UP001165190"/>
    </source>
</evidence>
<evidence type="ECO:0000256" key="1">
    <source>
        <dbReference type="ARBA" id="ARBA00010537"/>
    </source>
</evidence>
<keyword evidence="4 9" id="KW-0689">Ribosomal protein</keyword>
<evidence type="ECO:0000256" key="5">
    <source>
        <dbReference type="ARBA" id="ARBA00023274"/>
    </source>
</evidence>
<evidence type="ECO:0000259" key="11">
    <source>
        <dbReference type="Pfam" id="PF03946"/>
    </source>
</evidence>
<dbReference type="Pfam" id="PF00298">
    <property type="entry name" value="Ribosomal_L11"/>
    <property type="match status" value="1"/>
</dbReference>
<dbReference type="Gene3D" id="3.30.1550.10">
    <property type="entry name" value="Ribosomal protein L11/L12, N-terminal domain"/>
    <property type="match status" value="1"/>
</dbReference>
<feature type="domain" description="Large ribosomal subunit protein uL11 N-terminal" evidence="11">
    <location>
        <begin position="83"/>
        <end position="140"/>
    </location>
</feature>
<dbReference type="SUPFAM" id="SSF46906">
    <property type="entry name" value="Ribosomal protein L11, C-terminal domain"/>
    <property type="match status" value="1"/>
</dbReference>
<dbReference type="InterPro" id="IPR036769">
    <property type="entry name" value="Ribosomal_uL11_C_sf"/>
</dbReference>
<dbReference type="PROSITE" id="PS00359">
    <property type="entry name" value="RIBOSOMAL_L11"/>
    <property type="match status" value="1"/>
</dbReference>
<dbReference type="SMART" id="SM00649">
    <property type="entry name" value="RL11"/>
    <property type="match status" value="1"/>
</dbReference>
<comment type="caution">
    <text evidence="12">The sequence shown here is derived from an EMBL/GenBank/DDBJ whole genome shotgun (WGS) entry which is preliminary data.</text>
</comment>
<dbReference type="EMBL" id="BSYR01000075">
    <property type="protein sequence ID" value="GMJ14998.1"/>
    <property type="molecule type" value="Genomic_DNA"/>
</dbReference>
<evidence type="ECO:0000256" key="8">
    <source>
        <dbReference type="ARBA" id="ARBA00082752"/>
    </source>
</evidence>
<sequence length="227" mass="24082">MASSLSTFHHLSSSFPARNIDNGKLSSSLFPSPISLSSNPNVSLKFLNRKLSPLIPSTPRFLTVIAMAPPKPGGKAKKVVGVIKLALEAGKATPAPPVGPALGAKGVNIMAFCKDYNARTADKAGYVIPVEITVFDDKSFTFILKTPPASVLLLKAAGVEKGSKDPKQEKVGKITIDQLRAIATEKLPDLNCMTIESAMRIIAGTAANMGIDVDPPILEPRRKEILV</sequence>
<keyword evidence="3" id="KW-0694">RNA-binding</keyword>
<evidence type="ECO:0000256" key="7">
    <source>
        <dbReference type="ARBA" id="ARBA00068991"/>
    </source>
</evidence>
<dbReference type="FunFam" id="1.10.10.250:FF:000001">
    <property type="entry name" value="50S ribosomal protein L11"/>
    <property type="match status" value="1"/>
</dbReference>
<dbReference type="CDD" id="cd00349">
    <property type="entry name" value="Ribosomal_L11"/>
    <property type="match status" value="1"/>
</dbReference>
<dbReference type="InterPro" id="IPR020785">
    <property type="entry name" value="Ribosomal_uL11_CS"/>
</dbReference>
<dbReference type="GO" id="GO:0022625">
    <property type="term" value="C:cytosolic large ribosomal subunit"/>
    <property type="evidence" value="ECO:0007669"/>
    <property type="project" value="TreeGrafter"/>
</dbReference>
<dbReference type="PANTHER" id="PTHR11661:SF1">
    <property type="entry name" value="LARGE RIBOSOMAL SUBUNIT PROTEIN UL11M"/>
    <property type="match status" value="1"/>
</dbReference>
<dbReference type="Gene3D" id="1.10.10.250">
    <property type="entry name" value="Ribosomal protein L11, C-terminal domain"/>
    <property type="match status" value="1"/>
</dbReference>